<dbReference type="Pfam" id="PF25390">
    <property type="entry name" value="WD40_RLD"/>
    <property type="match status" value="1"/>
</dbReference>
<feature type="region of interest" description="Disordered" evidence="8">
    <location>
        <begin position="916"/>
        <end position="936"/>
    </location>
</feature>
<dbReference type="Gene3D" id="2.130.10.30">
    <property type="entry name" value="Regulator of chromosome condensation 1/beta-lactamase-inhibitor protein II"/>
    <property type="match status" value="3"/>
</dbReference>
<dbReference type="OMA" id="DSSQPCN"/>
<keyword evidence="1" id="KW-0479">Metal-binding</keyword>
<evidence type="ECO:0000256" key="3">
    <source>
        <dbReference type="ARBA" id="ARBA00022771"/>
    </source>
</evidence>
<evidence type="ECO:0000256" key="2">
    <source>
        <dbReference type="ARBA" id="ARBA00022737"/>
    </source>
</evidence>
<dbReference type="InterPro" id="IPR009091">
    <property type="entry name" value="RCC1/BLIP-II"/>
</dbReference>
<dbReference type="GO" id="GO:0008270">
    <property type="term" value="F:zinc ion binding"/>
    <property type="evidence" value="ECO:0007669"/>
    <property type="project" value="UniProtKB-KW"/>
</dbReference>
<dbReference type="PRINTS" id="PR00633">
    <property type="entry name" value="RCCNDNSATION"/>
</dbReference>
<feature type="compositionally biased region" description="Polar residues" evidence="8">
    <location>
        <begin position="138"/>
        <end position="153"/>
    </location>
</feature>
<evidence type="ECO:0000313" key="11">
    <source>
        <dbReference type="EnsemblPlants" id="Kaladp0071s0117.1.v1.1"/>
    </source>
</evidence>
<dbReference type="InterPro" id="IPR011011">
    <property type="entry name" value="Znf_FYVE_PHD"/>
</dbReference>
<dbReference type="InterPro" id="IPR000408">
    <property type="entry name" value="Reg_chr_condens"/>
</dbReference>
<feature type="compositionally biased region" description="Low complexity" evidence="8">
    <location>
        <begin position="788"/>
        <end position="800"/>
    </location>
</feature>
<evidence type="ECO:0000259" key="10">
    <source>
        <dbReference type="PROSITE" id="PS51514"/>
    </source>
</evidence>
<dbReference type="Pfam" id="PF16457">
    <property type="entry name" value="PH_12"/>
    <property type="match status" value="1"/>
</dbReference>
<feature type="region of interest" description="Disordered" evidence="8">
    <location>
        <begin position="127"/>
        <end position="153"/>
    </location>
</feature>
<dbReference type="SUPFAM" id="SSF50985">
    <property type="entry name" value="RCC1/BLIP-II"/>
    <property type="match status" value="1"/>
</dbReference>
<feature type="repeat" description="RCC1" evidence="6">
    <location>
        <begin position="586"/>
        <end position="637"/>
    </location>
</feature>
<feature type="region of interest" description="Disordered" evidence="8">
    <location>
        <begin position="959"/>
        <end position="1028"/>
    </location>
</feature>
<evidence type="ECO:0000256" key="7">
    <source>
        <dbReference type="SAM" id="Coils"/>
    </source>
</evidence>
<evidence type="ECO:0000256" key="5">
    <source>
        <dbReference type="PROSITE-ProRule" id="PRU00091"/>
    </source>
</evidence>
<dbReference type="FunFam" id="2.130.10.30:FF:000028">
    <property type="entry name" value="PH, RCC1 and FYVE domains-containing protein 1"/>
    <property type="match status" value="1"/>
</dbReference>
<organism evidence="11 12">
    <name type="scientific">Kalanchoe fedtschenkoi</name>
    <name type="common">Lavender scallops</name>
    <name type="synonym">South American air plant</name>
    <dbReference type="NCBI Taxonomy" id="63787"/>
    <lineage>
        <taxon>Eukaryota</taxon>
        <taxon>Viridiplantae</taxon>
        <taxon>Streptophyta</taxon>
        <taxon>Embryophyta</taxon>
        <taxon>Tracheophyta</taxon>
        <taxon>Spermatophyta</taxon>
        <taxon>Magnoliopsida</taxon>
        <taxon>eudicotyledons</taxon>
        <taxon>Gunneridae</taxon>
        <taxon>Pentapetalae</taxon>
        <taxon>Saxifragales</taxon>
        <taxon>Crassulaceae</taxon>
        <taxon>Kalanchoe</taxon>
    </lineage>
</organism>
<feature type="repeat" description="RCC1" evidence="6">
    <location>
        <begin position="309"/>
        <end position="360"/>
    </location>
</feature>
<keyword evidence="12" id="KW-1185">Reference proteome</keyword>
<dbReference type="EnsemblPlants" id="Kaladp0071s0117.1.v1.1">
    <property type="protein sequence ID" value="Kaladp0071s0117.1.v1.1"/>
    <property type="gene ID" value="Kaladp0071s0117.v1.1"/>
</dbReference>
<dbReference type="Gene3D" id="2.30.29.30">
    <property type="entry name" value="Pleckstrin-homology domain (PH domain)/Phosphotyrosine-binding domain (PTB)"/>
    <property type="match status" value="1"/>
</dbReference>
<evidence type="ECO:0000259" key="9">
    <source>
        <dbReference type="PROSITE" id="PS50178"/>
    </source>
</evidence>
<dbReference type="CDD" id="cd00065">
    <property type="entry name" value="FYVE_like_SF"/>
    <property type="match status" value="1"/>
</dbReference>
<dbReference type="SMART" id="SM00064">
    <property type="entry name" value="FYVE"/>
    <property type="match status" value="1"/>
</dbReference>
<dbReference type="PANTHER" id="PTHR22870">
    <property type="entry name" value="REGULATOR OF CHROMOSOME CONDENSATION"/>
    <property type="match status" value="1"/>
</dbReference>
<keyword evidence="7" id="KW-0175">Coiled coil</keyword>
<dbReference type="InterPro" id="IPR017455">
    <property type="entry name" value="Znf_FYVE-rel"/>
</dbReference>
<dbReference type="Proteomes" id="UP000594263">
    <property type="component" value="Unplaced"/>
</dbReference>
<feature type="compositionally biased region" description="Basic and acidic residues" evidence="8">
    <location>
        <begin position="1018"/>
        <end position="1028"/>
    </location>
</feature>
<feature type="region of interest" description="Disordered" evidence="8">
    <location>
        <begin position="788"/>
        <end position="837"/>
    </location>
</feature>
<evidence type="ECO:0000256" key="8">
    <source>
        <dbReference type="SAM" id="MobiDB-lite"/>
    </source>
</evidence>
<evidence type="ECO:0000256" key="1">
    <source>
        <dbReference type="ARBA" id="ARBA00022723"/>
    </source>
</evidence>
<feature type="repeat" description="RCC1" evidence="6">
    <location>
        <begin position="482"/>
        <end position="533"/>
    </location>
</feature>
<name>A0A7N1A1A8_KALFE</name>
<dbReference type="InterPro" id="IPR013591">
    <property type="entry name" value="Brevis_radix_dom"/>
</dbReference>
<dbReference type="Gramene" id="Kaladp0071s0117.1.v1.1">
    <property type="protein sequence ID" value="Kaladp0071s0117.1.v1.1"/>
    <property type="gene ID" value="Kaladp0071s0117.v1.1"/>
</dbReference>
<keyword evidence="4" id="KW-0862">Zinc</keyword>
<dbReference type="InterPro" id="IPR013083">
    <property type="entry name" value="Znf_RING/FYVE/PHD"/>
</dbReference>
<dbReference type="SUPFAM" id="SSF50729">
    <property type="entry name" value="PH domain-like"/>
    <property type="match status" value="1"/>
</dbReference>
<dbReference type="PROSITE" id="PS50178">
    <property type="entry name" value="ZF_FYVE"/>
    <property type="match status" value="1"/>
</dbReference>
<reference evidence="11" key="1">
    <citation type="submission" date="2021-01" db="UniProtKB">
        <authorList>
            <consortium name="EnsemblPlants"/>
        </authorList>
    </citation>
    <scope>IDENTIFICATION</scope>
</reference>
<dbReference type="PROSITE" id="PS51514">
    <property type="entry name" value="BRX"/>
    <property type="match status" value="1"/>
</dbReference>
<dbReference type="PROSITE" id="PS00626">
    <property type="entry name" value="RCC1_2"/>
    <property type="match status" value="2"/>
</dbReference>
<dbReference type="SUPFAM" id="SSF57903">
    <property type="entry name" value="FYVE/PHD zinc finger"/>
    <property type="match status" value="1"/>
</dbReference>
<dbReference type="InterPro" id="IPR001849">
    <property type="entry name" value="PH_domain"/>
</dbReference>
<evidence type="ECO:0000313" key="12">
    <source>
        <dbReference type="Proteomes" id="UP000594263"/>
    </source>
</evidence>
<feature type="coiled-coil region" evidence="7">
    <location>
        <begin position="847"/>
        <end position="916"/>
    </location>
</feature>
<dbReference type="InterPro" id="IPR058923">
    <property type="entry name" value="RCC1-like_dom"/>
</dbReference>
<feature type="repeat" description="RCC1" evidence="6">
    <location>
        <begin position="248"/>
        <end position="308"/>
    </location>
</feature>
<dbReference type="PROSITE" id="PS50012">
    <property type="entry name" value="RCC1_3"/>
    <property type="match status" value="7"/>
</dbReference>
<dbReference type="InterPro" id="IPR000306">
    <property type="entry name" value="Znf_FYVE"/>
</dbReference>
<keyword evidence="3 5" id="KW-0863">Zinc-finger</keyword>
<dbReference type="InterPro" id="IPR011993">
    <property type="entry name" value="PH-like_dom_sf"/>
</dbReference>
<protein>
    <submittedName>
        <fullName evidence="11">Uncharacterized protein</fullName>
    </submittedName>
</protein>
<feature type="domain" description="FYVE-type" evidence="9">
    <location>
        <begin position="642"/>
        <end position="704"/>
    </location>
</feature>
<feature type="repeat" description="RCC1" evidence="6">
    <location>
        <begin position="361"/>
        <end position="415"/>
    </location>
</feature>
<dbReference type="InterPro" id="IPR051210">
    <property type="entry name" value="Ub_ligase/GEF_domain"/>
</dbReference>
<sequence>MGDSHRSGFPERDIEQAIASLKKGTQLLKYGRRGKPKFCPFRLSNDETMLMWFSGKEEKFLNLSQVSRIIPGQRTAIFQRYPRPEKEYQSFSLLYNGRSLDLICKDKDEADVWFIALKALISRPNYRKSGSGVEYTRGSISSESAHSAPRRSSPTVAFELGETRLQIPFEAPQGGLGKAFSDIVTHTALIKKNDEQGESVSHALSSLSAGCVDNSNCRGSTSEFRISLSSAVSSSSQGSLQDDFDALGAVFMWGESIGSGLLGGGSDRVEKSNTKADALLPKPLESTVALKVQNIACGRRHAMLITKQGEIHSWGEEMGGRLGHGVEADVSHPKFIDALSDMCIDVIACGEYHSCAVSHSGDLYTWGDGAHNIGLLGHGSEVSHWIPKKVGGLMDSISVVYISCGSWHTAIVTSSGQLFTFGDGTFGALGHGDRSSTNIPREVETLSGLRTLRVACGVWHSAAVVEIVTASSGAENSCSVSNKLFTWGDGDKDQLGHGDRETKLTPVMVYGLDDESIQQVACGYQLTLALTTTGHVYTMGSSVYGQLGNPEAKGKAPTRVRGNIENSSVEEIACGFYHVVVLTSEAQVYTWGKGADGQLGHGDTNDRNEPTLVTFLKDKQVKSIACGPNYSAAICPHQWASSVDHSICAGCHNQFGLRRKRHNCYNCGLAFCKACSSKKSLKASMALDQNRPYRVCDDCFSKLKKAMETGPVTRIPKVRSVNFNQKSGELIEGYKTQQKLSRLLSIGSFNQLENQLAKPINDNHIFPRLSQDFQWTGSRVSDASFSRLSSAPLPSRSAPLPGRPVHRAVSPVSSRNPSPPSSSLPFPTGLAFDTTSEGSNTHLHQEIVHLKEQVKDLTCKSQHLEEVLERTVKQLEEASASAAKESKKYKAAMEVIESLTAKLNDVAEKNQEKQIVNQIPDSKDEHTDNPPNAPLVETHASSLIDAHSINLHKSFLSVPKSTSEDTDTVFSSASKPVSEKVTTRLPNGSKTDAEKGKASLPNGKKRTETANTSSSSRSKAEGDKTERVIQDEPGVYVTLTPAAGGGNELKRVRFSRKRFTEEQAEKWWAENGAKLCEKYNIHVT</sequence>
<feature type="domain" description="BRX" evidence="10">
    <location>
        <begin position="1025"/>
        <end position="1080"/>
    </location>
</feature>
<dbReference type="Pfam" id="PF01363">
    <property type="entry name" value="FYVE"/>
    <property type="match status" value="1"/>
</dbReference>
<keyword evidence="2" id="KW-0677">Repeat</keyword>
<dbReference type="Gene3D" id="3.30.40.10">
    <property type="entry name" value="Zinc/RING finger domain, C3HC4 (zinc finger)"/>
    <property type="match status" value="1"/>
</dbReference>
<evidence type="ECO:0000256" key="4">
    <source>
        <dbReference type="ARBA" id="ARBA00022833"/>
    </source>
</evidence>
<proteinExistence type="predicted"/>
<feature type="repeat" description="RCC1" evidence="6">
    <location>
        <begin position="534"/>
        <end position="585"/>
    </location>
</feature>
<dbReference type="Pfam" id="PF08381">
    <property type="entry name" value="BRX"/>
    <property type="match status" value="1"/>
</dbReference>
<dbReference type="CDD" id="cd13365">
    <property type="entry name" value="PH_PLC_plant-like"/>
    <property type="match status" value="1"/>
</dbReference>
<evidence type="ECO:0000256" key="6">
    <source>
        <dbReference type="PROSITE-ProRule" id="PRU00235"/>
    </source>
</evidence>
<accession>A0A7N1A1A8</accession>
<dbReference type="AlphaFoldDB" id="A0A7N1A1A8"/>
<dbReference type="PANTHER" id="PTHR22870:SF358">
    <property type="entry name" value="REGULATOR OF CHROMOSOME CONDENSATION (RCC1) FAMILY WITH FYVE ZINC FINGER DOMAIN-CONTAINING PROTEIN"/>
    <property type="match status" value="1"/>
</dbReference>
<feature type="repeat" description="RCC1" evidence="6">
    <location>
        <begin position="416"/>
        <end position="467"/>
    </location>
</feature>